<evidence type="ECO:0000313" key="1">
    <source>
        <dbReference type="EMBL" id="EEY69569.1"/>
    </source>
</evidence>
<dbReference type="Proteomes" id="UP000006643">
    <property type="component" value="Unassembled WGS sequence"/>
</dbReference>
<reference evidence="2" key="1">
    <citation type="journal article" date="2009" name="Nature">
        <title>Genome sequence and analysis of the Irish potato famine pathogen Phytophthora infestans.</title>
        <authorList>
            <consortium name="The Broad Institute Genome Sequencing Platform"/>
            <person name="Haas B.J."/>
            <person name="Kamoun S."/>
            <person name="Zody M.C."/>
            <person name="Jiang R.H."/>
            <person name="Handsaker R.E."/>
            <person name="Cano L.M."/>
            <person name="Grabherr M."/>
            <person name="Kodira C.D."/>
            <person name="Raffaele S."/>
            <person name="Torto-Alalibo T."/>
            <person name="Bozkurt T.O."/>
            <person name="Ah-Fong A.M."/>
            <person name="Alvarado L."/>
            <person name="Anderson V.L."/>
            <person name="Armstrong M.R."/>
            <person name="Avrova A."/>
            <person name="Baxter L."/>
            <person name="Beynon J."/>
            <person name="Boevink P.C."/>
            <person name="Bollmann S.R."/>
            <person name="Bos J.I."/>
            <person name="Bulone V."/>
            <person name="Cai G."/>
            <person name="Cakir C."/>
            <person name="Carrington J.C."/>
            <person name="Chawner M."/>
            <person name="Conti L."/>
            <person name="Costanzo S."/>
            <person name="Ewan R."/>
            <person name="Fahlgren N."/>
            <person name="Fischbach M.A."/>
            <person name="Fugelstad J."/>
            <person name="Gilroy E.M."/>
            <person name="Gnerre S."/>
            <person name="Green P.J."/>
            <person name="Grenville-Briggs L.J."/>
            <person name="Griffith J."/>
            <person name="Grunwald N.J."/>
            <person name="Horn K."/>
            <person name="Horner N.R."/>
            <person name="Hu C.H."/>
            <person name="Huitema E."/>
            <person name="Jeong D.H."/>
            <person name="Jones A.M."/>
            <person name="Jones J.D."/>
            <person name="Jones R.W."/>
            <person name="Karlsson E.K."/>
            <person name="Kunjeti S.G."/>
            <person name="Lamour K."/>
            <person name="Liu Z."/>
            <person name="Ma L."/>
            <person name="Maclean D."/>
            <person name="Chibucos M.C."/>
            <person name="McDonald H."/>
            <person name="McWalters J."/>
            <person name="Meijer H.J."/>
            <person name="Morgan W."/>
            <person name="Morris P.F."/>
            <person name="Munro C.A."/>
            <person name="O'Neill K."/>
            <person name="Ospina-Giraldo M."/>
            <person name="Pinzon A."/>
            <person name="Pritchard L."/>
            <person name="Ramsahoye B."/>
            <person name="Ren Q."/>
            <person name="Restrepo S."/>
            <person name="Roy S."/>
            <person name="Sadanandom A."/>
            <person name="Savidor A."/>
            <person name="Schornack S."/>
            <person name="Schwartz D.C."/>
            <person name="Schumann U.D."/>
            <person name="Schwessinger B."/>
            <person name="Seyer L."/>
            <person name="Sharpe T."/>
            <person name="Silvar C."/>
            <person name="Song J."/>
            <person name="Studholme D.J."/>
            <person name="Sykes S."/>
            <person name="Thines M."/>
            <person name="van de Vondervoort P.J."/>
            <person name="Phuntumart V."/>
            <person name="Wawra S."/>
            <person name="Weide R."/>
            <person name="Win J."/>
            <person name="Young C."/>
            <person name="Zhou S."/>
            <person name="Fry W."/>
            <person name="Meyers B.C."/>
            <person name="van West P."/>
            <person name="Ristaino J."/>
            <person name="Govers F."/>
            <person name="Birch P.R."/>
            <person name="Whisson S.C."/>
            <person name="Judelson H.S."/>
            <person name="Nusbaum C."/>
        </authorList>
    </citation>
    <scope>NUCLEOTIDE SEQUENCE [LARGE SCALE GENOMIC DNA]</scope>
    <source>
        <strain evidence="2">T30-4</strain>
    </source>
</reference>
<organism evidence="1 2">
    <name type="scientific">Phytophthora infestans (strain T30-4)</name>
    <name type="common">Potato late blight agent</name>
    <dbReference type="NCBI Taxonomy" id="403677"/>
    <lineage>
        <taxon>Eukaryota</taxon>
        <taxon>Sar</taxon>
        <taxon>Stramenopiles</taxon>
        <taxon>Oomycota</taxon>
        <taxon>Peronosporomycetes</taxon>
        <taxon>Peronosporales</taxon>
        <taxon>Peronosporaceae</taxon>
        <taxon>Phytophthora</taxon>
    </lineage>
</organism>
<evidence type="ECO:0000313" key="2">
    <source>
        <dbReference type="Proteomes" id="UP000006643"/>
    </source>
</evidence>
<dbReference type="GeneID" id="9473691"/>
<protein>
    <submittedName>
        <fullName evidence="1">Uncharacterized protein</fullName>
    </submittedName>
</protein>
<name>D0NZL0_PHYIT</name>
<keyword evidence="2" id="KW-1185">Reference proteome</keyword>
<dbReference type="HOGENOM" id="CLU_1921227_0_0_1"/>
<dbReference type="VEuPathDB" id="FungiDB:PITG_19278"/>
<accession>D0NZL0</accession>
<dbReference type="EMBL" id="DS028201">
    <property type="protein sequence ID" value="EEY69569.1"/>
    <property type="molecule type" value="Genomic_DNA"/>
</dbReference>
<sequence>MARTSVVLPAPLLPAASSSIPDEISPIQSPGCIGGPTTAASTANRTCRRMHHGPVVHEAECRAEFRGQPDLQQRAVRFQDGSRALWVAVDPADFVSGVQILGQETVVINSAYYFLIDGSGTSVADLGSVCIS</sequence>
<dbReference type="RefSeq" id="XP_002997207.1">
    <property type="nucleotide sequence ID" value="XM_002997161.1"/>
</dbReference>
<dbReference type="InParanoid" id="D0NZL0"/>
<gene>
    <name evidence="1" type="ORF">PITG_19278</name>
</gene>
<dbReference type="KEGG" id="pif:PITG_19278"/>
<dbReference type="AlphaFoldDB" id="D0NZL0"/>
<proteinExistence type="predicted"/>